<proteinExistence type="inferred from homology"/>
<evidence type="ECO:0000313" key="11">
    <source>
        <dbReference type="EMBL" id="VFK22324.1"/>
    </source>
</evidence>
<dbReference type="EMBL" id="CAADFL010000852">
    <property type="protein sequence ID" value="VFK22324.1"/>
    <property type="molecule type" value="Genomic_DNA"/>
</dbReference>
<dbReference type="InterPro" id="IPR014776">
    <property type="entry name" value="4pyrrole_Mease_sub2"/>
</dbReference>
<keyword evidence="2 6" id="KW-0698">rRNA processing</keyword>
<dbReference type="InterPro" id="IPR035996">
    <property type="entry name" value="4pyrrol_Methylase_sf"/>
</dbReference>
<evidence type="ECO:0000313" key="10">
    <source>
        <dbReference type="EMBL" id="VFJ77080.1"/>
    </source>
</evidence>
<accession>A0A450U2A8</accession>
<evidence type="ECO:0000256" key="6">
    <source>
        <dbReference type="HAMAP-Rule" id="MF_01877"/>
    </source>
</evidence>
<evidence type="ECO:0000256" key="1">
    <source>
        <dbReference type="ARBA" id="ARBA00022490"/>
    </source>
</evidence>
<comment type="function">
    <text evidence="6">Catalyzes the 2'-O-methylation of the ribose of cytidine 1402 (C1402) in 16S rRNA.</text>
</comment>
<dbReference type="PANTHER" id="PTHR46111:SF1">
    <property type="entry name" value="RIBOSOMAL RNA SMALL SUBUNIT METHYLTRANSFERASE I"/>
    <property type="match status" value="1"/>
</dbReference>
<dbReference type="EC" id="2.1.1.198" evidence="6"/>
<dbReference type="FunFam" id="3.30.950.10:FF:000002">
    <property type="entry name" value="Ribosomal RNA small subunit methyltransferase I"/>
    <property type="match status" value="1"/>
</dbReference>
<reference evidence="10" key="1">
    <citation type="submission" date="2019-02" db="EMBL/GenBank/DDBJ databases">
        <authorList>
            <person name="Gruber-Vodicka R. H."/>
            <person name="Seah K. B. B."/>
        </authorList>
    </citation>
    <scope>NUCLEOTIDE SEQUENCE</scope>
    <source>
        <strain evidence="10">BECK_BZ163</strain>
        <strain evidence="11">BECK_BZ164</strain>
        <strain evidence="9">BECK_BZ165</strain>
    </source>
</reference>
<keyword evidence="1 6" id="KW-0963">Cytoplasm</keyword>
<evidence type="ECO:0000313" key="9">
    <source>
        <dbReference type="EMBL" id="VFJ76746.1"/>
    </source>
</evidence>
<evidence type="ECO:0000256" key="3">
    <source>
        <dbReference type="ARBA" id="ARBA00022603"/>
    </source>
</evidence>
<sequence length="299" mass="32887">MSLAAGALYVVATPIGNLDDITLRALQVLGEADLILAEDTRVSVRLLHRFAITTPMKAFHEHNEQKMLPWVVEKLDEGMSIALISDAGTPLLRDPGFHLIHLLRTQGRKVIPVPGASALVCALSVAGLPADRFVFEGFLPVKREARRRRLRALAAESRTLVVYEAPHRVLAAIQDMAEVFGGERQGVVARELTKVFEHIYSGSLSMIAGWMEEDSNNRRGEFVVLVEGRPKTPPREGPEAAGEGAVTEEDLGVLHLLMEELPLKKAVILAARLTGRKKNELYRLALCRCSSISTRVHCP</sequence>
<dbReference type="EMBL" id="CAADEZ010000960">
    <property type="protein sequence ID" value="VFJ77080.1"/>
    <property type="molecule type" value="Genomic_DNA"/>
</dbReference>
<dbReference type="CDD" id="cd11648">
    <property type="entry name" value="RsmI"/>
    <property type="match status" value="1"/>
</dbReference>
<name>A0A450U2A8_9GAMM</name>
<keyword evidence="4 6" id="KW-0808">Transferase</keyword>
<feature type="domain" description="Tetrapyrrole methylase" evidence="7">
    <location>
        <begin position="8"/>
        <end position="205"/>
    </location>
</feature>
<evidence type="ECO:0000256" key="4">
    <source>
        <dbReference type="ARBA" id="ARBA00022679"/>
    </source>
</evidence>
<keyword evidence="5 6" id="KW-0949">S-adenosyl-L-methionine</keyword>
<dbReference type="InterPro" id="IPR053910">
    <property type="entry name" value="RsmI_HTH"/>
</dbReference>
<evidence type="ECO:0000256" key="2">
    <source>
        <dbReference type="ARBA" id="ARBA00022552"/>
    </source>
</evidence>
<dbReference type="GO" id="GO:0070677">
    <property type="term" value="F:rRNA (cytosine-2'-O-)-methyltransferase activity"/>
    <property type="evidence" value="ECO:0007669"/>
    <property type="project" value="UniProtKB-UniRule"/>
</dbReference>
<dbReference type="PANTHER" id="PTHR46111">
    <property type="entry name" value="RIBOSOMAL RNA SMALL SUBUNIT METHYLTRANSFERASE I"/>
    <property type="match status" value="1"/>
</dbReference>
<dbReference type="PIRSF" id="PIRSF005917">
    <property type="entry name" value="MTase_YraL"/>
    <property type="match status" value="1"/>
</dbReference>
<dbReference type="HAMAP" id="MF_01877">
    <property type="entry name" value="16SrRNA_methyltr_I"/>
    <property type="match status" value="1"/>
</dbReference>
<dbReference type="NCBIfam" id="TIGR00096">
    <property type="entry name" value="16S rRNA (cytidine(1402)-2'-O)-methyltransferase"/>
    <property type="match status" value="1"/>
</dbReference>
<organism evidence="10">
    <name type="scientific">Candidatus Kentrum sp. FM</name>
    <dbReference type="NCBI Taxonomy" id="2126340"/>
    <lineage>
        <taxon>Bacteria</taxon>
        <taxon>Pseudomonadati</taxon>
        <taxon>Pseudomonadota</taxon>
        <taxon>Gammaproteobacteria</taxon>
        <taxon>Candidatus Kentrum</taxon>
    </lineage>
</organism>
<feature type="domain" description="RsmI HTH" evidence="8">
    <location>
        <begin position="246"/>
        <end position="286"/>
    </location>
</feature>
<gene>
    <name evidence="6" type="primary">rsmI</name>
    <name evidence="10" type="ORF">BECKFM1743A_GA0114220_109601</name>
    <name evidence="11" type="ORF">BECKFM1743B_GA0114221_108521</name>
    <name evidence="9" type="ORF">BECKFM1743C_GA0114222_109451</name>
</gene>
<dbReference type="Pfam" id="PF23016">
    <property type="entry name" value="RsmI_C"/>
    <property type="match status" value="1"/>
</dbReference>
<dbReference type="Gene3D" id="3.40.1010.10">
    <property type="entry name" value="Cobalt-precorrin-4 Transmethylase, Domain 1"/>
    <property type="match status" value="1"/>
</dbReference>
<dbReference type="Pfam" id="PF00590">
    <property type="entry name" value="TP_methylase"/>
    <property type="match status" value="1"/>
</dbReference>
<comment type="subcellular location">
    <subcellularLocation>
        <location evidence="6">Cytoplasm</location>
    </subcellularLocation>
</comment>
<dbReference type="EMBL" id="CAADFA010000945">
    <property type="protein sequence ID" value="VFJ76746.1"/>
    <property type="molecule type" value="Genomic_DNA"/>
</dbReference>
<dbReference type="FunFam" id="3.40.1010.10:FF:000007">
    <property type="entry name" value="Ribosomal RNA small subunit methyltransferase I"/>
    <property type="match status" value="1"/>
</dbReference>
<dbReference type="Gene3D" id="3.30.950.10">
    <property type="entry name" value="Methyltransferase, Cobalt-precorrin-4 Transmethylase, Domain 2"/>
    <property type="match status" value="1"/>
</dbReference>
<evidence type="ECO:0000259" key="7">
    <source>
        <dbReference type="Pfam" id="PF00590"/>
    </source>
</evidence>
<dbReference type="InterPro" id="IPR014777">
    <property type="entry name" value="4pyrrole_Mease_sub1"/>
</dbReference>
<dbReference type="SUPFAM" id="SSF53790">
    <property type="entry name" value="Tetrapyrrole methylase"/>
    <property type="match status" value="1"/>
</dbReference>
<dbReference type="GO" id="GO:0005737">
    <property type="term" value="C:cytoplasm"/>
    <property type="evidence" value="ECO:0007669"/>
    <property type="project" value="UniProtKB-SubCell"/>
</dbReference>
<comment type="similarity">
    <text evidence="6">Belongs to the methyltransferase superfamily. RsmI family.</text>
</comment>
<evidence type="ECO:0000256" key="5">
    <source>
        <dbReference type="ARBA" id="ARBA00022691"/>
    </source>
</evidence>
<protein>
    <recommendedName>
        <fullName evidence="6">Ribosomal RNA small subunit methyltransferase I</fullName>
        <ecNumber evidence="6">2.1.1.198</ecNumber>
    </recommendedName>
    <alternativeName>
        <fullName evidence="6">16S rRNA 2'-O-ribose C1402 methyltransferase</fullName>
    </alternativeName>
    <alternativeName>
        <fullName evidence="6">rRNA (cytidine-2'-O-)-methyltransferase RsmI</fullName>
    </alternativeName>
</protein>
<evidence type="ECO:0000259" key="8">
    <source>
        <dbReference type="Pfam" id="PF23016"/>
    </source>
</evidence>
<keyword evidence="3 6" id="KW-0489">Methyltransferase</keyword>
<comment type="catalytic activity">
    <reaction evidence="6">
        <text>cytidine(1402) in 16S rRNA + S-adenosyl-L-methionine = 2'-O-methylcytidine(1402) in 16S rRNA + S-adenosyl-L-homocysteine + H(+)</text>
        <dbReference type="Rhea" id="RHEA:42924"/>
        <dbReference type="Rhea" id="RHEA-COMP:10285"/>
        <dbReference type="Rhea" id="RHEA-COMP:10286"/>
        <dbReference type="ChEBI" id="CHEBI:15378"/>
        <dbReference type="ChEBI" id="CHEBI:57856"/>
        <dbReference type="ChEBI" id="CHEBI:59789"/>
        <dbReference type="ChEBI" id="CHEBI:74495"/>
        <dbReference type="ChEBI" id="CHEBI:82748"/>
        <dbReference type="EC" id="2.1.1.198"/>
    </reaction>
</comment>
<dbReference type="AlphaFoldDB" id="A0A450U2A8"/>
<dbReference type="InterPro" id="IPR000878">
    <property type="entry name" value="4pyrrol_Mease"/>
</dbReference>
<dbReference type="InterPro" id="IPR008189">
    <property type="entry name" value="rRNA_ssu_MeTfrase_I"/>
</dbReference>